<dbReference type="OrthoDB" id="8610030at2"/>
<dbReference type="PROSITE" id="PS50007">
    <property type="entry name" value="PIPLC_X_DOMAIN"/>
    <property type="match status" value="1"/>
</dbReference>
<accession>A0A286EGJ4</accession>
<evidence type="ECO:0000313" key="2">
    <source>
        <dbReference type="Proteomes" id="UP000219669"/>
    </source>
</evidence>
<dbReference type="Proteomes" id="UP000219669">
    <property type="component" value="Unassembled WGS sequence"/>
</dbReference>
<proteinExistence type="predicted"/>
<reference evidence="1 2" key="1">
    <citation type="submission" date="2017-09" db="EMBL/GenBank/DDBJ databases">
        <authorList>
            <person name="Ehlers B."/>
            <person name="Leendertz F.H."/>
        </authorList>
    </citation>
    <scope>NUCLEOTIDE SEQUENCE [LARGE SCALE GENOMIC DNA]</scope>
    <source>
        <strain evidence="1 2">DSM 16848</strain>
    </source>
</reference>
<dbReference type="EMBL" id="OCNF01000021">
    <property type="protein sequence ID" value="SOD70027.1"/>
    <property type="molecule type" value="Genomic_DNA"/>
</dbReference>
<dbReference type="AlphaFoldDB" id="A0A286EGJ4"/>
<evidence type="ECO:0000313" key="1">
    <source>
        <dbReference type="EMBL" id="SOD70027.1"/>
    </source>
</evidence>
<organism evidence="1 2">
    <name type="scientific">Alysiella filiformis DSM 16848</name>
    <dbReference type="NCBI Taxonomy" id="1120981"/>
    <lineage>
        <taxon>Bacteria</taxon>
        <taxon>Pseudomonadati</taxon>
        <taxon>Pseudomonadota</taxon>
        <taxon>Betaproteobacteria</taxon>
        <taxon>Neisseriales</taxon>
        <taxon>Neisseriaceae</taxon>
        <taxon>Alysiella</taxon>
    </lineage>
</organism>
<name>A0A286EGJ4_9NEIS</name>
<dbReference type="RefSeq" id="WP_143269189.1">
    <property type="nucleotide sequence ID" value="NZ_CP083931.1"/>
</dbReference>
<sequence length="258" mass="30536">MLLVIHIVGCNLLHHFPNDVEFGATSCTLRFRQPERKNMKIISKFKDYYDYLVGIYGEDPLLVFDRRNQNGTIIHKFPALPDEWQAEYGDCVGLAHLFVGNWHTWLFYTGQEVYTTSDIETVHSRVRHNKKIVPIVRFNNGKEYAMPTKNQWHTTHDYFLTTITRLRYGMATYHHVPLMLILEKHHWHWNEVDSYYVNPQLVSLGIYVDENVVWQEISAYLGQLRSEQETSPPVPDKNKIENKGFDVKHSFRPKMKRK</sequence>
<keyword evidence="2" id="KW-1185">Reference proteome</keyword>
<gene>
    <name evidence="1" type="ORF">SAMN02746062_01934</name>
</gene>
<protein>
    <submittedName>
        <fullName evidence="1">Uncharacterized protein</fullName>
    </submittedName>
</protein>